<proteinExistence type="predicted"/>
<evidence type="ECO:0000313" key="1">
    <source>
        <dbReference type="EMBL" id="KKK84326.1"/>
    </source>
</evidence>
<dbReference type="AlphaFoldDB" id="A0A0F9BIT0"/>
<comment type="caution">
    <text evidence="1">The sequence shown here is derived from an EMBL/GenBank/DDBJ whole genome shotgun (WGS) entry which is preliminary data.</text>
</comment>
<gene>
    <name evidence="1" type="ORF">LCGC14_2784490</name>
</gene>
<dbReference type="EMBL" id="LAZR01051831">
    <property type="protein sequence ID" value="KKK84326.1"/>
    <property type="molecule type" value="Genomic_DNA"/>
</dbReference>
<name>A0A0F9BIT0_9ZZZZ</name>
<protein>
    <submittedName>
        <fullName evidence="1">Uncharacterized protein</fullName>
    </submittedName>
</protein>
<reference evidence="1" key="1">
    <citation type="journal article" date="2015" name="Nature">
        <title>Complex archaea that bridge the gap between prokaryotes and eukaryotes.</title>
        <authorList>
            <person name="Spang A."/>
            <person name="Saw J.H."/>
            <person name="Jorgensen S.L."/>
            <person name="Zaremba-Niedzwiedzka K."/>
            <person name="Martijn J."/>
            <person name="Lind A.E."/>
            <person name="van Eijk R."/>
            <person name="Schleper C."/>
            <person name="Guy L."/>
            <person name="Ettema T.J."/>
        </authorList>
    </citation>
    <scope>NUCLEOTIDE SEQUENCE</scope>
</reference>
<sequence length="71" mass="8297">MRDRTADLFTASEALSQLSYGPNLINTRRDKHIVYRLVRGAFYAPPKIKSTVFYLALFKWFNFQQTGYQAC</sequence>
<organism evidence="1">
    <name type="scientific">marine sediment metagenome</name>
    <dbReference type="NCBI Taxonomy" id="412755"/>
    <lineage>
        <taxon>unclassified sequences</taxon>
        <taxon>metagenomes</taxon>
        <taxon>ecological metagenomes</taxon>
    </lineage>
</organism>
<accession>A0A0F9BIT0</accession>